<evidence type="ECO:0000256" key="1">
    <source>
        <dbReference type="ARBA" id="ARBA00004141"/>
    </source>
</evidence>
<keyword evidence="7" id="KW-1185">Reference proteome</keyword>
<gene>
    <name evidence="6" type="ORF">QQ91_0014340</name>
</gene>
<name>A0ABD4T5Y8_9CYAN</name>
<feature type="transmembrane region" description="Helical" evidence="5">
    <location>
        <begin position="213"/>
        <end position="232"/>
    </location>
</feature>
<dbReference type="PANTHER" id="PTHR42723">
    <property type="entry name" value="CHLOROPHYLL SYNTHASE"/>
    <property type="match status" value="1"/>
</dbReference>
<evidence type="ECO:0000313" key="6">
    <source>
        <dbReference type="EMBL" id="MCM1983999.1"/>
    </source>
</evidence>
<organism evidence="6 7">
    <name type="scientific">Lyngbya confervoides BDU141951</name>
    <dbReference type="NCBI Taxonomy" id="1574623"/>
    <lineage>
        <taxon>Bacteria</taxon>
        <taxon>Bacillati</taxon>
        <taxon>Cyanobacteriota</taxon>
        <taxon>Cyanophyceae</taxon>
        <taxon>Oscillatoriophycideae</taxon>
        <taxon>Oscillatoriales</taxon>
        <taxon>Microcoleaceae</taxon>
        <taxon>Lyngbya</taxon>
    </lineage>
</organism>
<dbReference type="InterPro" id="IPR044878">
    <property type="entry name" value="UbiA_sf"/>
</dbReference>
<keyword evidence="4 5" id="KW-0472">Membrane</keyword>
<keyword evidence="3 5" id="KW-1133">Transmembrane helix</keyword>
<evidence type="ECO:0000256" key="4">
    <source>
        <dbReference type="ARBA" id="ARBA00023136"/>
    </source>
</evidence>
<feature type="transmembrane region" description="Helical" evidence="5">
    <location>
        <begin position="21"/>
        <end position="41"/>
    </location>
</feature>
<dbReference type="GO" id="GO:0016020">
    <property type="term" value="C:membrane"/>
    <property type="evidence" value="ECO:0007669"/>
    <property type="project" value="UniProtKB-SubCell"/>
</dbReference>
<feature type="transmembrane region" description="Helical" evidence="5">
    <location>
        <begin position="137"/>
        <end position="161"/>
    </location>
</feature>
<dbReference type="PANTHER" id="PTHR42723:SF1">
    <property type="entry name" value="CHLOROPHYLL SYNTHASE, CHLOROPLASTIC"/>
    <property type="match status" value="1"/>
</dbReference>
<protein>
    <submittedName>
        <fullName evidence="6">UbiA family prenyltransferase</fullName>
    </submittedName>
</protein>
<dbReference type="Gene3D" id="1.10.357.140">
    <property type="entry name" value="UbiA prenyltransferase"/>
    <property type="match status" value="1"/>
</dbReference>
<evidence type="ECO:0000256" key="3">
    <source>
        <dbReference type="ARBA" id="ARBA00022989"/>
    </source>
</evidence>
<dbReference type="InterPro" id="IPR000537">
    <property type="entry name" value="UbiA_prenyltransferase"/>
</dbReference>
<accession>A0ABD4T5Y8</accession>
<dbReference type="AlphaFoldDB" id="A0ABD4T5Y8"/>
<dbReference type="Gene3D" id="1.20.120.1780">
    <property type="entry name" value="UbiA prenyltransferase"/>
    <property type="match status" value="1"/>
</dbReference>
<evidence type="ECO:0000256" key="5">
    <source>
        <dbReference type="SAM" id="Phobius"/>
    </source>
</evidence>
<evidence type="ECO:0000313" key="7">
    <source>
        <dbReference type="Proteomes" id="UP000031561"/>
    </source>
</evidence>
<dbReference type="Pfam" id="PF01040">
    <property type="entry name" value="UbiA"/>
    <property type="match status" value="1"/>
</dbReference>
<keyword evidence="2 5" id="KW-0812">Transmembrane</keyword>
<dbReference type="Proteomes" id="UP000031561">
    <property type="component" value="Unassembled WGS sequence"/>
</dbReference>
<sequence length="293" mass="31548">MVLVPVHGDSPWKLAIAYGQLIRWPVPLLAAAGGIVTLYSLDPQISLRALLLTGLVLGTVFSAACAINDVEDLEKDSINHPERPLPSGTLSVQQGRQVAALLFGIAALAALALGMAPAVLVGGTIPCLWFYSQLLAISGILGNILVASIIAALFLFTGLVVGRPWAAAYPALFLFLYQLAKEIIWDIHDVAGDRAAGLVTLASCWGARRAYGLAWMLLGSALLSIPLAVWRLPLRHPLWFGALTTAMLLSFMGSLWRYQQSGSNPDRAYRQFTRWERGGLWLGIAGLWGAVPR</sequence>
<feature type="transmembrane region" description="Helical" evidence="5">
    <location>
        <begin position="238"/>
        <end position="258"/>
    </location>
</feature>
<feature type="transmembrane region" description="Helical" evidence="5">
    <location>
        <begin position="47"/>
        <end position="67"/>
    </location>
</feature>
<dbReference type="EMBL" id="JTHE03000083">
    <property type="protein sequence ID" value="MCM1983999.1"/>
    <property type="molecule type" value="Genomic_DNA"/>
</dbReference>
<evidence type="ECO:0000256" key="2">
    <source>
        <dbReference type="ARBA" id="ARBA00022692"/>
    </source>
</evidence>
<reference evidence="6 7" key="1">
    <citation type="journal article" date="2015" name="Genome Announc.">
        <title>Draft Genome Sequence of Filamentous Marine Cyanobacterium Lyngbya confervoides Strain BDU141951.</title>
        <authorList>
            <person name="Chandrababunaidu M.M."/>
            <person name="Sen D."/>
            <person name="Tripathy S."/>
        </authorList>
    </citation>
    <scope>NUCLEOTIDE SEQUENCE [LARGE SCALE GENOMIC DNA]</scope>
    <source>
        <strain evidence="6 7">BDU141951</strain>
    </source>
</reference>
<comment type="caution">
    <text evidence="6">The sequence shown here is derived from an EMBL/GenBank/DDBJ whole genome shotgun (WGS) entry which is preliminary data.</text>
</comment>
<proteinExistence type="predicted"/>
<dbReference type="InterPro" id="IPR050475">
    <property type="entry name" value="Prenyltransferase_related"/>
</dbReference>
<dbReference type="RefSeq" id="WP_166282863.1">
    <property type="nucleotide sequence ID" value="NZ_JTHE03000083.1"/>
</dbReference>
<feature type="transmembrane region" description="Helical" evidence="5">
    <location>
        <begin position="98"/>
        <end position="131"/>
    </location>
</feature>
<comment type="subcellular location">
    <subcellularLocation>
        <location evidence="1">Membrane</location>
        <topology evidence="1">Multi-pass membrane protein</topology>
    </subcellularLocation>
</comment>